<feature type="transmembrane region" description="Helical" evidence="6">
    <location>
        <begin position="293"/>
        <end position="315"/>
    </location>
</feature>
<evidence type="ECO:0000256" key="3">
    <source>
        <dbReference type="ARBA" id="ARBA00022989"/>
    </source>
</evidence>
<comment type="caution">
    <text evidence="8">The sequence shown here is derived from an EMBL/GenBank/DDBJ whole genome shotgun (WGS) entry which is preliminary data.</text>
</comment>
<dbReference type="GO" id="GO:0022857">
    <property type="term" value="F:transmembrane transporter activity"/>
    <property type="evidence" value="ECO:0007669"/>
    <property type="project" value="InterPro"/>
</dbReference>
<feature type="transmembrane region" description="Helical" evidence="6">
    <location>
        <begin position="136"/>
        <end position="160"/>
    </location>
</feature>
<dbReference type="Proteomes" id="UP000095329">
    <property type="component" value="Unassembled WGS sequence"/>
</dbReference>
<sequence length="462" mass="47246">MPPYEEETNTRTPEAPGPPGSGSGAVGDAAPGGAKASRHGRTLLLVAVSLGFVIALLSSSIKNTLTAFYVSMTEDFDVSRGTFAIAPSAFMLTYAIASPVMGFVADRFGARKSLAGGLVLGGLLFLVGGYTESFGVFTLVYGVGLAVSYTAISYVPLGVLVDELFPPHRRGVTYAILMNGTAVGFVALLPLWIHLDEGTVWRSVFQWLGVILLVVTVVALVVLPKEPGAGAGAAQDGGAAPERKSSAGMLSEVLGSRVFWAVSLAFFGCGVTMAFVDVHLVAHLDHIGLGGSVAGTTVALLGAAEIVGALVAGYYCDRGHGLKVLAGSYLVRSLSLVVLMAAPNALAANIFGLLFGITYLGTVVASSMYLINSLDARAKGLALGLMWFVHQIGAFVASEGGGISYDTLQSYDPVVVGSAVIALVSTVIVAVWLPKALRAAGTEGKTGGGADSGTAPETAAGR</sequence>
<evidence type="ECO:0000256" key="5">
    <source>
        <dbReference type="SAM" id="MobiDB-lite"/>
    </source>
</evidence>
<dbReference type="InterPro" id="IPR050327">
    <property type="entry name" value="Proton-linked_MCT"/>
</dbReference>
<dbReference type="OrthoDB" id="146345at2"/>
<evidence type="ECO:0000313" key="9">
    <source>
        <dbReference type="Proteomes" id="UP000095329"/>
    </source>
</evidence>
<feature type="transmembrane region" description="Helical" evidence="6">
    <location>
        <begin position="348"/>
        <end position="371"/>
    </location>
</feature>
<dbReference type="RefSeq" id="WP_023588841.1">
    <property type="nucleotide sequence ID" value="NZ_ASHX02000001.1"/>
</dbReference>
<protein>
    <recommendedName>
        <fullName evidence="7">Major facilitator superfamily (MFS) profile domain-containing protein</fullName>
    </recommendedName>
</protein>
<dbReference type="eggNOG" id="COG2814">
    <property type="taxonomic scope" value="Bacteria"/>
</dbReference>
<feature type="region of interest" description="Disordered" evidence="5">
    <location>
        <begin position="1"/>
        <end position="34"/>
    </location>
</feature>
<dbReference type="Gene3D" id="1.20.1250.20">
    <property type="entry name" value="MFS general substrate transporter like domains"/>
    <property type="match status" value="2"/>
</dbReference>
<evidence type="ECO:0000256" key="1">
    <source>
        <dbReference type="ARBA" id="ARBA00004651"/>
    </source>
</evidence>
<evidence type="ECO:0000259" key="7">
    <source>
        <dbReference type="PROSITE" id="PS50850"/>
    </source>
</evidence>
<feature type="region of interest" description="Disordered" evidence="5">
    <location>
        <begin position="442"/>
        <end position="462"/>
    </location>
</feature>
<gene>
    <name evidence="8" type="ORF">J116_019965</name>
</gene>
<dbReference type="PANTHER" id="PTHR11360:SF284">
    <property type="entry name" value="EG:103B4.3 PROTEIN-RELATED"/>
    <property type="match status" value="1"/>
</dbReference>
<proteinExistence type="predicted"/>
<comment type="subcellular location">
    <subcellularLocation>
        <location evidence="1">Cell membrane</location>
        <topology evidence="1">Multi-pass membrane protein</topology>
    </subcellularLocation>
</comment>
<feature type="transmembrane region" description="Helical" evidence="6">
    <location>
        <begin position="258"/>
        <end position="281"/>
    </location>
</feature>
<keyword evidence="2 6" id="KW-0812">Transmembrane</keyword>
<keyword evidence="9" id="KW-1185">Reference proteome</keyword>
<evidence type="ECO:0000256" key="6">
    <source>
        <dbReference type="SAM" id="Phobius"/>
    </source>
</evidence>
<evidence type="ECO:0000256" key="2">
    <source>
        <dbReference type="ARBA" id="ARBA00022692"/>
    </source>
</evidence>
<organism evidence="8 9">
    <name type="scientific">Streptomyces thermolilacinus SPC6</name>
    <dbReference type="NCBI Taxonomy" id="1306406"/>
    <lineage>
        <taxon>Bacteria</taxon>
        <taxon>Bacillati</taxon>
        <taxon>Actinomycetota</taxon>
        <taxon>Actinomycetes</taxon>
        <taxon>Kitasatosporales</taxon>
        <taxon>Streptomycetaceae</taxon>
        <taxon>Streptomyces</taxon>
    </lineage>
</organism>
<dbReference type="PANTHER" id="PTHR11360">
    <property type="entry name" value="MONOCARBOXYLATE TRANSPORTER"/>
    <property type="match status" value="1"/>
</dbReference>
<dbReference type="Pfam" id="PF07690">
    <property type="entry name" value="MFS_1"/>
    <property type="match status" value="1"/>
</dbReference>
<keyword evidence="3 6" id="KW-1133">Transmembrane helix</keyword>
<feature type="transmembrane region" description="Helical" evidence="6">
    <location>
        <begin position="415"/>
        <end position="433"/>
    </location>
</feature>
<evidence type="ECO:0000256" key="4">
    <source>
        <dbReference type="ARBA" id="ARBA00023136"/>
    </source>
</evidence>
<feature type="transmembrane region" description="Helical" evidence="6">
    <location>
        <begin position="81"/>
        <end position="101"/>
    </location>
</feature>
<dbReference type="SUPFAM" id="SSF103473">
    <property type="entry name" value="MFS general substrate transporter"/>
    <property type="match status" value="1"/>
</dbReference>
<keyword evidence="4 6" id="KW-0472">Membrane</keyword>
<reference evidence="8 9" key="1">
    <citation type="journal article" date="2013" name="Genome Announc.">
        <title>Genome Sequence of Streptomyces violaceusniger Strain SPC6, a Halotolerant Streptomycete That Exhibits Rapid Growth and Development.</title>
        <authorList>
            <person name="Chen X."/>
            <person name="Zhang B."/>
            <person name="Zhang W."/>
            <person name="Wu X."/>
            <person name="Zhang M."/>
            <person name="Chen T."/>
            <person name="Liu G."/>
            <person name="Dyson P."/>
        </authorList>
    </citation>
    <scope>NUCLEOTIDE SEQUENCE [LARGE SCALE GENOMIC DNA]</scope>
    <source>
        <strain evidence="8 9">SPC6</strain>
    </source>
</reference>
<name>A0A1D3DVP3_9ACTN</name>
<dbReference type="AlphaFoldDB" id="A0A1D3DVP3"/>
<dbReference type="InterPro" id="IPR020846">
    <property type="entry name" value="MFS_dom"/>
</dbReference>
<evidence type="ECO:0000313" key="8">
    <source>
        <dbReference type="EMBL" id="OEJ96394.1"/>
    </source>
</evidence>
<dbReference type="InterPro" id="IPR036259">
    <property type="entry name" value="MFS_trans_sf"/>
</dbReference>
<dbReference type="InterPro" id="IPR011701">
    <property type="entry name" value="MFS"/>
</dbReference>
<dbReference type="EMBL" id="ASHX02000001">
    <property type="protein sequence ID" value="OEJ96394.1"/>
    <property type="molecule type" value="Genomic_DNA"/>
</dbReference>
<dbReference type="PROSITE" id="PS50850">
    <property type="entry name" value="MFS"/>
    <property type="match status" value="1"/>
</dbReference>
<feature type="transmembrane region" description="Helical" evidence="6">
    <location>
        <begin position="43"/>
        <end position="61"/>
    </location>
</feature>
<feature type="transmembrane region" description="Helical" evidence="6">
    <location>
        <begin position="322"/>
        <end position="342"/>
    </location>
</feature>
<dbReference type="STRING" id="1306406.J116_019965"/>
<dbReference type="GO" id="GO:0005886">
    <property type="term" value="C:plasma membrane"/>
    <property type="evidence" value="ECO:0007669"/>
    <property type="project" value="UniProtKB-SubCell"/>
</dbReference>
<feature type="transmembrane region" description="Helical" evidence="6">
    <location>
        <begin position="172"/>
        <end position="193"/>
    </location>
</feature>
<feature type="domain" description="Major facilitator superfamily (MFS) profile" evidence="7">
    <location>
        <begin position="44"/>
        <end position="437"/>
    </location>
</feature>
<feature type="transmembrane region" description="Helical" evidence="6">
    <location>
        <begin position="113"/>
        <end position="130"/>
    </location>
</feature>
<feature type="transmembrane region" description="Helical" evidence="6">
    <location>
        <begin position="383"/>
        <end position="403"/>
    </location>
</feature>
<feature type="transmembrane region" description="Helical" evidence="6">
    <location>
        <begin position="205"/>
        <end position="223"/>
    </location>
</feature>
<accession>A0A1D3DVP3</accession>